<accession>A0A401ZXT2</accession>
<dbReference type="SUPFAM" id="SSF159234">
    <property type="entry name" value="FomD-like"/>
    <property type="match status" value="1"/>
</dbReference>
<evidence type="ECO:0000259" key="2">
    <source>
        <dbReference type="Pfam" id="PF04167"/>
    </source>
</evidence>
<proteinExistence type="predicted"/>
<dbReference type="PANTHER" id="PTHR39159:SF1">
    <property type="entry name" value="UPF0374 PROTEIN YGAC"/>
    <property type="match status" value="1"/>
</dbReference>
<dbReference type="Pfam" id="PF04167">
    <property type="entry name" value="DUF402"/>
    <property type="match status" value="1"/>
</dbReference>
<evidence type="ECO:0000313" key="4">
    <source>
        <dbReference type="Proteomes" id="UP000287352"/>
    </source>
</evidence>
<gene>
    <name evidence="3" type="ORF">KTT_15060</name>
</gene>
<name>A0A401ZXT2_9CHLR</name>
<dbReference type="EMBL" id="BIFR01000001">
    <property type="protein sequence ID" value="GCE11647.1"/>
    <property type="molecule type" value="Genomic_DNA"/>
</dbReference>
<reference evidence="4" key="1">
    <citation type="submission" date="2018-12" db="EMBL/GenBank/DDBJ databases">
        <title>Tengunoibacter tsumagoiensis gen. nov., sp. nov., Dictyobacter kobayashii sp. nov., D. alpinus sp. nov., and D. joshuensis sp. nov. and description of Dictyobacteraceae fam. nov. within the order Ktedonobacterales isolated from Tengu-no-mugimeshi.</title>
        <authorList>
            <person name="Wang C.M."/>
            <person name="Zheng Y."/>
            <person name="Sakai Y."/>
            <person name="Toyoda A."/>
            <person name="Minakuchi Y."/>
            <person name="Abe K."/>
            <person name="Yokota A."/>
            <person name="Yabe S."/>
        </authorList>
    </citation>
    <scope>NUCLEOTIDE SEQUENCE [LARGE SCALE GENOMIC DNA]</scope>
    <source>
        <strain evidence="4">Uno3</strain>
    </source>
</reference>
<sequence>MITVSKLTLDGAVKVRYTGEICQQKATERVIRAYWTQPTLDLGYTSFEPNDCFIEYYYTERWFNVFTICSANGQLKGWYCNITEPAIFSDTGIQQVDLFLDLWVAPDGHYLLLDEDEFAAASPMLSQRQQLGAQQGLNELLRLIEQHEEMFCTLDA</sequence>
<feature type="domain" description="DUF402" evidence="2">
    <location>
        <begin position="44"/>
        <end position="148"/>
    </location>
</feature>
<dbReference type="InterPro" id="IPR050212">
    <property type="entry name" value="Ntdp-like"/>
</dbReference>
<organism evidence="3 4">
    <name type="scientific">Tengunoibacter tsumagoiensis</name>
    <dbReference type="NCBI Taxonomy" id="2014871"/>
    <lineage>
        <taxon>Bacteria</taxon>
        <taxon>Bacillati</taxon>
        <taxon>Chloroflexota</taxon>
        <taxon>Ktedonobacteria</taxon>
        <taxon>Ktedonobacterales</taxon>
        <taxon>Dictyobacteraceae</taxon>
        <taxon>Tengunoibacter</taxon>
    </lineage>
</organism>
<dbReference type="InterPro" id="IPR035930">
    <property type="entry name" value="FomD-like_sf"/>
</dbReference>
<dbReference type="InterPro" id="IPR007295">
    <property type="entry name" value="DUF402"/>
</dbReference>
<evidence type="ECO:0000256" key="1">
    <source>
        <dbReference type="ARBA" id="ARBA00022801"/>
    </source>
</evidence>
<dbReference type="AlphaFoldDB" id="A0A401ZXT2"/>
<dbReference type="Proteomes" id="UP000287352">
    <property type="component" value="Unassembled WGS sequence"/>
</dbReference>
<keyword evidence="1" id="KW-0378">Hydrolase</keyword>
<protein>
    <recommendedName>
        <fullName evidence="2">DUF402 domain-containing protein</fullName>
    </recommendedName>
</protein>
<dbReference type="Gene3D" id="2.40.380.10">
    <property type="entry name" value="FomD-like"/>
    <property type="match status" value="1"/>
</dbReference>
<dbReference type="PANTHER" id="PTHR39159">
    <property type="match status" value="1"/>
</dbReference>
<dbReference type="GO" id="GO:0016787">
    <property type="term" value="F:hydrolase activity"/>
    <property type="evidence" value="ECO:0007669"/>
    <property type="project" value="UniProtKB-KW"/>
</dbReference>
<dbReference type="RefSeq" id="WP_161975328.1">
    <property type="nucleotide sequence ID" value="NZ_BIFR01000001.1"/>
</dbReference>
<keyword evidence="4" id="KW-1185">Reference proteome</keyword>
<evidence type="ECO:0000313" key="3">
    <source>
        <dbReference type="EMBL" id="GCE11647.1"/>
    </source>
</evidence>
<comment type="caution">
    <text evidence="3">The sequence shown here is derived from an EMBL/GenBank/DDBJ whole genome shotgun (WGS) entry which is preliminary data.</text>
</comment>